<dbReference type="FunFam" id="3.40.50.300:FF:000961">
    <property type="entry name" value="Ras-related protein Rab-8B"/>
    <property type="match status" value="1"/>
</dbReference>
<keyword evidence="4" id="KW-1003">Cell membrane</keyword>
<dbReference type="AlphaFoldDB" id="A0A0P1L3T5"/>
<evidence type="ECO:0000256" key="8">
    <source>
        <dbReference type="ARBA" id="ARBA00023134"/>
    </source>
</evidence>
<dbReference type="NCBIfam" id="TIGR00231">
    <property type="entry name" value="small_GTP"/>
    <property type="match status" value="1"/>
</dbReference>
<evidence type="ECO:0000256" key="13">
    <source>
        <dbReference type="ARBA" id="ARBA00053508"/>
    </source>
</evidence>
<keyword evidence="9" id="KW-0472">Membrane</keyword>
<evidence type="ECO:0000256" key="5">
    <source>
        <dbReference type="ARBA" id="ARBA00022483"/>
    </source>
</evidence>
<keyword evidence="11" id="KW-0636">Prenylation</keyword>
<dbReference type="SMART" id="SM00177">
    <property type="entry name" value="ARF"/>
    <property type="match status" value="1"/>
</dbReference>
<name>A0A0P1L3T5_9SACH</name>
<evidence type="ECO:0000256" key="12">
    <source>
        <dbReference type="ARBA" id="ARBA00023329"/>
    </source>
</evidence>
<protein>
    <recommendedName>
        <fullName evidence="15">Ras-related protein SEC4</fullName>
    </recommendedName>
</protein>
<dbReference type="GO" id="GO:0030658">
    <property type="term" value="C:transport vesicle membrane"/>
    <property type="evidence" value="ECO:0007669"/>
    <property type="project" value="UniProtKB-SubCell"/>
</dbReference>
<evidence type="ECO:0000256" key="6">
    <source>
        <dbReference type="ARBA" id="ARBA00022741"/>
    </source>
</evidence>
<evidence type="ECO:0000256" key="2">
    <source>
        <dbReference type="ARBA" id="ARBA00006270"/>
    </source>
</evidence>
<dbReference type="InterPro" id="IPR001806">
    <property type="entry name" value="Small_GTPase"/>
</dbReference>
<comment type="similarity">
    <text evidence="2">Belongs to the small GTPase superfamily. Rab family.</text>
</comment>
<dbReference type="GO" id="GO:0006887">
    <property type="term" value="P:exocytosis"/>
    <property type="evidence" value="ECO:0007669"/>
    <property type="project" value="UniProtKB-KW"/>
</dbReference>
<evidence type="ECO:0000256" key="14">
    <source>
        <dbReference type="ARBA" id="ARBA00060407"/>
    </source>
</evidence>
<dbReference type="InterPro" id="IPR050305">
    <property type="entry name" value="Small_GTPase_Rab"/>
</dbReference>
<dbReference type="GO" id="GO:0015031">
    <property type="term" value="P:protein transport"/>
    <property type="evidence" value="ECO:0007669"/>
    <property type="project" value="UniProtKB-KW"/>
</dbReference>
<dbReference type="CDD" id="cd01867">
    <property type="entry name" value="Rab8_Rab10_Rab13_like"/>
    <property type="match status" value="1"/>
</dbReference>
<dbReference type="SMART" id="SM00176">
    <property type="entry name" value="RAN"/>
    <property type="match status" value="1"/>
</dbReference>
<evidence type="ECO:0000256" key="9">
    <source>
        <dbReference type="ARBA" id="ARBA00023136"/>
    </source>
</evidence>
<dbReference type="EMBL" id="LN890529">
    <property type="protein sequence ID" value="CUS25063.1"/>
    <property type="molecule type" value="Genomic_DNA"/>
</dbReference>
<keyword evidence="8" id="KW-0342">GTP-binding</keyword>
<dbReference type="SMART" id="SM00173">
    <property type="entry name" value="RAS"/>
    <property type="match status" value="1"/>
</dbReference>
<evidence type="ECO:0000256" key="4">
    <source>
        <dbReference type="ARBA" id="ARBA00022475"/>
    </source>
</evidence>
<keyword evidence="6" id="KW-0547">Nucleotide-binding</keyword>
<keyword evidence="10" id="KW-0449">Lipoprotein</keyword>
<dbReference type="GO" id="GO:0005886">
    <property type="term" value="C:plasma membrane"/>
    <property type="evidence" value="ECO:0007669"/>
    <property type="project" value="UniProtKB-SubCell"/>
</dbReference>
<sequence length="213" mass="23167">MSGVRTVSSSSANAKSYDSIMKILLVGDSGVGKSCLLVRFVEDKFSPSFITTIGIDFKIKTVDINGKKVKLQLWDTAGQERFRTITTAYYRGAMGIILVYDVTDERTFSNIKQWFSTVNQHANDEAQLLLVGNKSDMDTRAVSTDQGEALAKELGIPFVEASAKDDTNVNDIFFLLAKLIQEKIDSEKLVGNAGRDGSVNVGATGNSSKSNCC</sequence>
<evidence type="ECO:0000256" key="10">
    <source>
        <dbReference type="ARBA" id="ARBA00023288"/>
    </source>
</evidence>
<proteinExistence type="inferred from homology"/>
<dbReference type="SMART" id="SM00174">
    <property type="entry name" value="RHO"/>
    <property type="match status" value="1"/>
</dbReference>
<dbReference type="PANTHER" id="PTHR47980">
    <property type="entry name" value="LD44762P"/>
    <property type="match status" value="1"/>
</dbReference>
<evidence type="ECO:0000256" key="3">
    <source>
        <dbReference type="ARBA" id="ARBA00022448"/>
    </source>
</evidence>
<keyword evidence="7" id="KW-0653">Protein transport</keyword>
<evidence type="ECO:0000256" key="7">
    <source>
        <dbReference type="ARBA" id="ARBA00022927"/>
    </source>
</evidence>
<evidence type="ECO:0000256" key="15">
    <source>
        <dbReference type="ARBA" id="ARBA00068963"/>
    </source>
</evidence>
<dbReference type="Proteomes" id="UP000236544">
    <property type="component" value="Unassembled WGS sequence"/>
</dbReference>
<dbReference type="SMART" id="SM00175">
    <property type="entry name" value="RAB"/>
    <property type="match status" value="1"/>
</dbReference>
<dbReference type="Gene3D" id="3.40.50.300">
    <property type="entry name" value="P-loop containing nucleotide triphosphate hydrolases"/>
    <property type="match status" value="1"/>
</dbReference>
<evidence type="ECO:0000256" key="1">
    <source>
        <dbReference type="ARBA" id="ARBA00004342"/>
    </source>
</evidence>
<dbReference type="GO" id="GO:0003924">
    <property type="term" value="F:GTPase activity"/>
    <property type="evidence" value="ECO:0007669"/>
    <property type="project" value="InterPro"/>
</dbReference>
<dbReference type="GO" id="GO:0005525">
    <property type="term" value="F:GTP binding"/>
    <property type="evidence" value="ECO:0007669"/>
    <property type="project" value="UniProtKB-KW"/>
</dbReference>
<dbReference type="PRINTS" id="PR00449">
    <property type="entry name" value="RASTRNSFRMNG"/>
</dbReference>
<comment type="function">
    <text evidence="13">Involved in exocytosis. Maybe by regulating the binding and fusion of secretory vesicles with the cell surface. The GTP-bound form of SEC4 may interact with an effector, thereby stimulating its activity and leading to exocytotic fusion. SEC4 may be an upstream activator of the 19.5S SEC8/SEC15 particle. SEC4 probably interacts directly with SEC8; it could serve as the attachment site for the SEC8/SEC15 particle.</text>
</comment>
<dbReference type="PROSITE" id="PS51421">
    <property type="entry name" value="RAS"/>
    <property type="match status" value="1"/>
</dbReference>
<dbReference type="SUPFAM" id="SSF52540">
    <property type="entry name" value="P-loop containing nucleoside triphosphate hydrolases"/>
    <property type="match status" value="1"/>
</dbReference>
<keyword evidence="12" id="KW-0968">Cytoplasmic vesicle</keyword>
<dbReference type="Pfam" id="PF00071">
    <property type="entry name" value="Ras"/>
    <property type="match status" value="1"/>
</dbReference>
<evidence type="ECO:0000313" key="16">
    <source>
        <dbReference type="EMBL" id="CUS25063.1"/>
    </source>
</evidence>
<dbReference type="PROSITE" id="PS51420">
    <property type="entry name" value="RHO"/>
    <property type="match status" value="1"/>
</dbReference>
<accession>A0A0P1L3T5</accession>
<dbReference type="OrthoDB" id="9989112at2759"/>
<comment type="subcellular location">
    <subcellularLocation>
        <location evidence="1">Cell membrane</location>
        <topology evidence="1">Lipid-anchor</topology>
        <orientation evidence="1">Cytoplasmic side</orientation>
    </subcellularLocation>
    <subcellularLocation>
        <location evidence="14">Cytoplasmic vesicle</location>
        <location evidence="14">Secretory vesicle membrane</location>
        <topology evidence="14">Lipid-anchor</topology>
        <orientation evidence="14">Cytoplasmic side</orientation>
    </subcellularLocation>
</comment>
<dbReference type="InterPro" id="IPR027417">
    <property type="entry name" value="P-loop_NTPase"/>
</dbReference>
<dbReference type="InterPro" id="IPR005225">
    <property type="entry name" value="Small_GTP-bd"/>
</dbReference>
<evidence type="ECO:0000256" key="11">
    <source>
        <dbReference type="ARBA" id="ARBA00023289"/>
    </source>
</evidence>
<keyword evidence="5" id="KW-0268">Exocytosis</keyword>
<evidence type="ECO:0000313" key="17">
    <source>
        <dbReference type="Proteomes" id="UP000236544"/>
    </source>
</evidence>
<dbReference type="PROSITE" id="PS51417">
    <property type="entry name" value="ARF"/>
    <property type="match status" value="1"/>
</dbReference>
<keyword evidence="17" id="KW-1185">Reference proteome</keyword>
<organism evidence="16 17">
    <name type="scientific">Lachancea quebecensis</name>
    <dbReference type="NCBI Taxonomy" id="1654605"/>
    <lineage>
        <taxon>Eukaryota</taxon>
        <taxon>Fungi</taxon>
        <taxon>Dikarya</taxon>
        <taxon>Ascomycota</taxon>
        <taxon>Saccharomycotina</taxon>
        <taxon>Saccharomycetes</taxon>
        <taxon>Saccharomycetales</taxon>
        <taxon>Saccharomycetaceae</taxon>
        <taxon>Lachancea</taxon>
    </lineage>
</organism>
<keyword evidence="3" id="KW-0813">Transport</keyword>
<gene>
    <name evidence="16" type="ORF">LAQU0_S26e00188g</name>
</gene>
<reference evidence="17" key="1">
    <citation type="submission" date="2015-10" db="EMBL/GenBank/DDBJ databases">
        <authorList>
            <person name="Devillers H."/>
        </authorList>
    </citation>
    <scope>NUCLEOTIDE SEQUENCE [LARGE SCALE GENOMIC DNA]</scope>
</reference>
<dbReference type="PROSITE" id="PS51419">
    <property type="entry name" value="RAB"/>
    <property type="match status" value="1"/>
</dbReference>